<keyword evidence="7 9" id="KW-0234">DNA repair</keyword>
<organism evidence="12 13">
    <name type="scientific">Serinicoccus hydrothermalis</name>
    <dbReference type="NCBI Taxonomy" id="1758689"/>
    <lineage>
        <taxon>Bacteria</taxon>
        <taxon>Bacillati</taxon>
        <taxon>Actinomycetota</taxon>
        <taxon>Actinomycetes</taxon>
        <taxon>Micrococcales</taxon>
        <taxon>Ornithinimicrobiaceae</taxon>
        <taxon>Serinicoccus</taxon>
    </lineage>
</organism>
<comment type="subcellular location">
    <subcellularLocation>
        <location evidence="9">Cytoplasm</location>
    </subcellularLocation>
</comment>
<dbReference type="InterPro" id="IPR036631">
    <property type="entry name" value="MGMT_N_sf"/>
</dbReference>
<keyword evidence="4 9" id="KW-0489">Methyltransferase</keyword>
<dbReference type="GO" id="GO:0003908">
    <property type="term" value="F:methylated-DNA-[protein]-cysteine S-methyltransferase activity"/>
    <property type="evidence" value="ECO:0007669"/>
    <property type="project" value="UniProtKB-UniRule"/>
</dbReference>
<dbReference type="Pfam" id="PF01035">
    <property type="entry name" value="DNA_binding_1"/>
    <property type="match status" value="1"/>
</dbReference>
<dbReference type="PROSITE" id="PS00374">
    <property type="entry name" value="MGMT"/>
    <property type="match status" value="1"/>
</dbReference>
<feature type="domain" description="Methylguanine DNA methyltransferase ribonuclease-like" evidence="11">
    <location>
        <begin position="7"/>
        <end position="75"/>
    </location>
</feature>
<proteinExistence type="inferred from homology"/>
<dbReference type="Gene3D" id="1.10.10.10">
    <property type="entry name" value="Winged helix-like DNA-binding domain superfamily/Winged helix DNA-binding domain"/>
    <property type="match status" value="1"/>
</dbReference>
<comment type="miscellaneous">
    <text evidence="9">This enzyme catalyzes only one turnover and therefore is not strictly catalytic. According to one definition, an enzyme is a biocatalyst that acts repeatedly and over many reaction cycles.</text>
</comment>
<dbReference type="InterPro" id="IPR008332">
    <property type="entry name" value="MethylG_MeTrfase_N"/>
</dbReference>
<evidence type="ECO:0000256" key="4">
    <source>
        <dbReference type="ARBA" id="ARBA00022603"/>
    </source>
</evidence>
<reference evidence="12 13" key="1">
    <citation type="submission" date="2016-03" db="EMBL/GenBank/DDBJ databases">
        <title>Shallow-sea hydrothermal system.</title>
        <authorList>
            <person name="Tang K."/>
        </authorList>
    </citation>
    <scope>NUCLEOTIDE SEQUENCE [LARGE SCALE GENOMIC DNA]</scope>
    <source>
        <strain evidence="12 13">JLT9</strain>
    </source>
</reference>
<evidence type="ECO:0000259" key="11">
    <source>
        <dbReference type="Pfam" id="PF02870"/>
    </source>
</evidence>
<dbReference type="OrthoDB" id="9802228at2"/>
<dbReference type="AlphaFoldDB" id="A0A1B1NBN1"/>
<dbReference type="NCBIfam" id="TIGR00589">
    <property type="entry name" value="ogt"/>
    <property type="match status" value="1"/>
</dbReference>
<dbReference type="Gene3D" id="3.30.160.70">
    <property type="entry name" value="Methylated DNA-protein cysteine methyltransferase domain"/>
    <property type="match status" value="1"/>
</dbReference>
<evidence type="ECO:0000256" key="5">
    <source>
        <dbReference type="ARBA" id="ARBA00022679"/>
    </source>
</evidence>
<dbReference type="EMBL" id="CP014989">
    <property type="protein sequence ID" value="ANS78850.1"/>
    <property type="molecule type" value="Genomic_DNA"/>
</dbReference>
<evidence type="ECO:0000256" key="6">
    <source>
        <dbReference type="ARBA" id="ARBA00022763"/>
    </source>
</evidence>
<evidence type="ECO:0000256" key="9">
    <source>
        <dbReference type="HAMAP-Rule" id="MF_00772"/>
    </source>
</evidence>
<dbReference type="HAMAP" id="MF_00772">
    <property type="entry name" value="OGT"/>
    <property type="match status" value="1"/>
</dbReference>
<evidence type="ECO:0000256" key="7">
    <source>
        <dbReference type="ARBA" id="ARBA00023204"/>
    </source>
</evidence>
<dbReference type="SUPFAM" id="SSF46767">
    <property type="entry name" value="Methylated DNA-protein cysteine methyltransferase, C-terminal domain"/>
    <property type="match status" value="1"/>
</dbReference>
<dbReference type="EC" id="2.1.1.63" evidence="9"/>
<dbReference type="CDD" id="cd06445">
    <property type="entry name" value="ATase"/>
    <property type="match status" value="1"/>
</dbReference>
<dbReference type="GO" id="GO:0032259">
    <property type="term" value="P:methylation"/>
    <property type="evidence" value="ECO:0007669"/>
    <property type="project" value="UniProtKB-KW"/>
</dbReference>
<comment type="catalytic activity">
    <reaction evidence="8 9">
        <text>a 6-O-methyl-2'-deoxyguanosine in DNA + L-cysteinyl-[protein] = S-methyl-L-cysteinyl-[protein] + a 2'-deoxyguanosine in DNA</text>
        <dbReference type="Rhea" id="RHEA:24000"/>
        <dbReference type="Rhea" id="RHEA-COMP:10131"/>
        <dbReference type="Rhea" id="RHEA-COMP:10132"/>
        <dbReference type="Rhea" id="RHEA-COMP:11367"/>
        <dbReference type="Rhea" id="RHEA-COMP:11368"/>
        <dbReference type="ChEBI" id="CHEBI:29950"/>
        <dbReference type="ChEBI" id="CHEBI:82612"/>
        <dbReference type="ChEBI" id="CHEBI:85445"/>
        <dbReference type="ChEBI" id="CHEBI:85448"/>
        <dbReference type="EC" id="2.1.1.63"/>
    </reaction>
</comment>
<dbReference type="Pfam" id="PF02870">
    <property type="entry name" value="Methyltransf_1N"/>
    <property type="match status" value="1"/>
</dbReference>
<evidence type="ECO:0000259" key="10">
    <source>
        <dbReference type="Pfam" id="PF01035"/>
    </source>
</evidence>
<dbReference type="InterPro" id="IPR023546">
    <property type="entry name" value="MGMT"/>
</dbReference>
<dbReference type="InterPro" id="IPR001497">
    <property type="entry name" value="MethylDNA_cys_MeTrfase_AS"/>
</dbReference>
<evidence type="ECO:0000313" key="12">
    <source>
        <dbReference type="EMBL" id="ANS78850.1"/>
    </source>
</evidence>
<feature type="active site" description="Nucleophile; methyl group acceptor" evidence="9">
    <location>
        <position position="131"/>
    </location>
</feature>
<dbReference type="PANTHER" id="PTHR10815">
    <property type="entry name" value="METHYLATED-DNA--PROTEIN-CYSTEINE METHYLTRANSFERASE"/>
    <property type="match status" value="1"/>
</dbReference>
<sequence>MTTVHLIIDSTLGPLRLASDGEHLTGVYFAEHRHAPKDLGHQVEEAAAPAVLLAAARQLREYLAGERTDFDLPVAAAGTDFQQRVWAVLRAIPYGQTWSYGDLARALGQPGASRAVGLANGRNPISIVVPCHRVVGSSGAITGYGGGVERKQALLDLESRAGTPALFG</sequence>
<comment type="similarity">
    <text evidence="2 9">Belongs to the MGMT family.</text>
</comment>
<comment type="function">
    <text evidence="9">Involved in the cellular defense against the biological effects of O6-methylguanine (O6-MeG) and O4-methylthymine (O4-MeT) in DNA. Repairs the methylated nucleobase in DNA by stoichiometrically transferring the methyl group to a cysteine residue in the enzyme. This is a suicide reaction: the enzyme is irreversibly inactivated.</text>
</comment>
<name>A0A1B1NBN1_9MICO</name>
<comment type="catalytic activity">
    <reaction evidence="1 9">
        <text>a 4-O-methyl-thymidine in DNA + L-cysteinyl-[protein] = a thymidine in DNA + S-methyl-L-cysteinyl-[protein]</text>
        <dbReference type="Rhea" id="RHEA:53428"/>
        <dbReference type="Rhea" id="RHEA-COMP:10131"/>
        <dbReference type="Rhea" id="RHEA-COMP:10132"/>
        <dbReference type="Rhea" id="RHEA-COMP:13555"/>
        <dbReference type="Rhea" id="RHEA-COMP:13556"/>
        <dbReference type="ChEBI" id="CHEBI:29950"/>
        <dbReference type="ChEBI" id="CHEBI:82612"/>
        <dbReference type="ChEBI" id="CHEBI:137386"/>
        <dbReference type="ChEBI" id="CHEBI:137387"/>
        <dbReference type="EC" id="2.1.1.63"/>
    </reaction>
</comment>
<dbReference type="RefSeq" id="WP_066638242.1">
    <property type="nucleotide sequence ID" value="NZ_CP014989.1"/>
</dbReference>
<dbReference type="GO" id="GO:0005737">
    <property type="term" value="C:cytoplasm"/>
    <property type="evidence" value="ECO:0007669"/>
    <property type="project" value="UniProtKB-SubCell"/>
</dbReference>
<evidence type="ECO:0000256" key="3">
    <source>
        <dbReference type="ARBA" id="ARBA00022490"/>
    </source>
</evidence>
<dbReference type="PATRIC" id="fig|1758689.4.peg.1497"/>
<dbReference type="SUPFAM" id="SSF53155">
    <property type="entry name" value="Methylated DNA-protein cysteine methyltransferase domain"/>
    <property type="match status" value="1"/>
</dbReference>
<keyword evidence="3 9" id="KW-0963">Cytoplasm</keyword>
<keyword evidence="5 9" id="KW-0808">Transferase</keyword>
<keyword evidence="6 9" id="KW-0227">DNA damage</keyword>
<dbReference type="KEGG" id="serj:SGUI_1454"/>
<accession>A0A1B1NBN1</accession>
<dbReference type="FunFam" id="1.10.10.10:FF:000214">
    <property type="entry name" value="Methylated-DNA--protein-cysteine methyltransferase"/>
    <property type="match status" value="1"/>
</dbReference>
<keyword evidence="13" id="KW-1185">Reference proteome</keyword>
<dbReference type="Proteomes" id="UP000092482">
    <property type="component" value="Chromosome"/>
</dbReference>
<evidence type="ECO:0000256" key="8">
    <source>
        <dbReference type="ARBA" id="ARBA00049348"/>
    </source>
</evidence>
<evidence type="ECO:0000256" key="1">
    <source>
        <dbReference type="ARBA" id="ARBA00001286"/>
    </source>
</evidence>
<evidence type="ECO:0000313" key="13">
    <source>
        <dbReference type="Proteomes" id="UP000092482"/>
    </source>
</evidence>
<dbReference type="InterPro" id="IPR014048">
    <property type="entry name" value="MethylDNA_cys_MeTrfase_DNA-bd"/>
</dbReference>
<feature type="domain" description="Methylated-DNA-[protein]-cysteine S-methyltransferase DNA binding" evidence="10">
    <location>
        <begin position="80"/>
        <end position="159"/>
    </location>
</feature>
<dbReference type="InterPro" id="IPR036217">
    <property type="entry name" value="MethylDNA_cys_MeTrfase_DNAb"/>
</dbReference>
<evidence type="ECO:0000256" key="2">
    <source>
        <dbReference type="ARBA" id="ARBA00008711"/>
    </source>
</evidence>
<dbReference type="GO" id="GO:0006307">
    <property type="term" value="P:DNA alkylation repair"/>
    <property type="evidence" value="ECO:0007669"/>
    <property type="project" value="UniProtKB-UniRule"/>
</dbReference>
<dbReference type="InterPro" id="IPR036388">
    <property type="entry name" value="WH-like_DNA-bd_sf"/>
</dbReference>
<protein>
    <recommendedName>
        <fullName evidence="9">Methylated-DNA--protein-cysteine methyltransferase</fullName>
        <ecNumber evidence="9">2.1.1.63</ecNumber>
    </recommendedName>
    <alternativeName>
        <fullName evidence="9">6-O-methylguanine-DNA methyltransferase</fullName>
        <shortName evidence="9">MGMT</shortName>
    </alternativeName>
    <alternativeName>
        <fullName evidence="9">O-6-methylguanine-DNA-alkyltransferase</fullName>
    </alternativeName>
</protein>
<dbReference type="PANTHER" id="PTHR10815:SF5">
    <property type="entry name" value="METHYLATED-DNA--PROTEIN-CYSTEINE METHYLTRANSFERASE"/>
    <property type="match status" value="1"/>
</dbReference>
<dbReference type="STRING" id="1758689.SGUI_1454"/>
<gene>
    <name evidence="12" type="ORF">SGUI_1454</name>
</gene>